<evidence type="ECO:0000313" key="3">
    <source>
        <dbReference type="EMBL" id="MFD2419982.1"/>
    </source>
</evidence>
<keyword evidence="1" id="KW-1133">Transmembrane helix</keyword>
<dbReference type="Proteomes" id="UP001597417">
    <property type="component" value="Unassembled WGS sequence"/>
</dbReference>
<proteinExistence type="predicted"/>
<evidence type="ECO:0000256" key="1">
    <source>
        <dbReference type="SAM" id="Phobius"/>
    </source>
</evidence>
<organism evidence="3 4">
    <name type="scientific">Amycolatopsis pigmentata</name>
    <dbReference type="NCBI Taxonomy" id="450801"/>
    <lineage>
        <taxon>Bacteria</taxon>
        <taxon>Bacillati</taxon>
        <taxon>Actinomycetota</taxon>
        <taxon>Actinomycetes</taxon>
        <taxon>Pseudonocardiales</taxon>
        <taxon>Pseudonocardiaceae</taxon>
        <taxon>Amycolatopsis</taxon>
    </lineage>
</organism>
<feature type="domain" description="DUF218" evidence="2">
    <location>
        <begin position="44"/>
        <end position="189"/>
    </location>
</feature>
<keyword evidence="1" id="KW-0812">Transmembrane</keyword>
<keyword evidence="4" id="KW-1185">Reference proteome</keyword>
<keyword evidence="1" id="KW-0472">Membrane</keyword>
<dbReference type="PANTHER" id="PTHR30336:SF20">
    <property type="entry name" value="DUF218 DOMAIN-CONTAINING PROTEIN"/>
    <property type="match status" value="1"/>
</dbReference>
<dbReference type="CDD" id="cd06259">
    <property type="entry name" value="YdcF-like"/>
    <property type="match status" value="1"/>
</dbReference>
<dbReference type="InterPro" id="IPR051599">
    <property type="entry name" value="Cell_Envelope_Assoc"/>
</dbReference>
<dbReference type="InterPro" id="IPR003848">
    <property type="entry name" value="DUF218"/>
</dbReference>
<dbReference type="Pfam" id="PF02698">
    <property type="entry name" value="DUF218"/>
    <property type="match status" value="1"/>
</dbReference>
<dbReference type="PANTHER" id="PTHR30336">
    <property type="entry name" value="INNER MEMBRANE PROTEIN, PROBABLE PERMEASE"/>
    <property type="match status" value="1"/>
</dbReference>
<evidence type="ECO:0000259" key="2">
    <source>
        <dbReference type="Pfam" id="PF02698"/>
    </source>
</evidence>
<comment type="caution">
    <text evidence="3">The sequence shown here is derived from an EMBL/GenBank/DDBJ whole genome shotgun (WGS) entry which is preliminary data.</text>
</comment>
<reference evidence="4" key="1">
    <citation type="journal article" date="2019" name="Int. J. Syst. Evol. Microbiol.">
        <title>The Global Catalogue of Microorganisms (GCM) 10K type strain sequencing project: providing services to taxonomists for standard genome sequencing and annotation.</title>
        <authorList>
            <consortium name="The Broad Institute Genomics Platform"/>
            <consortium name="The Broad Institute Genome Sequencing Center for Infectious Disease"/>
            <person name="Wu L."/>
            <person name="Ma J."/>
        </authorList>
    </citation>
    <scope>NUCLEOTIDE SEQUENCE [LARGE SCALE GENOMIC DNA]</scope>
    <source>
        <strain evidence="4">CGMCC 4.7645</strain>
    </source>
</reference>
<sequence>MGKLRIHWLRRAVFGTLLMVVLVIGGTALRVWQVARADDREHADIILVLGAAQYNGKPSAIFEARLKHAKQLYQEGVAKTIVTTGGNRVGDNYTEAYAGLLWLQAAGVPSTATYAVREGSDTLGSLRATAIEARQHGWDTAVLVSDPWHSLRARTMAKDQGIEAWTSPTHSGPIVQARLTQLRYIYRETGALLFYLASRTPADDVGGSGFG</sequence>
<gene>
    <name evidence="3" type="ORF">ACFSXZ_27005</name>
</gene>
<accession>A0ABW5FZI6</accession>
<dbReference type="EMBL" id="JBHUKR010000015">
    <property type="protein sequence ID" value="MFD2419982.1"/>
    <property type="molecule type" value="Genomic_DNA"/>
</dbReference>
<evidence type="ECO:0000313" key="4">
    <source>
        <dbReference type="Proteomes" id="UP001597417"/>
    </source>
</evidence>
<name>A0ABW5FZI6_9PSEU</name>
<feature type="transmembrane region" description="Helical" evidence="1">
    <location>
        <begin position="12"/>
        <end position="32"/>
    </location>
</feature>
<dbReference type="RefSeq" id="WP_378268004.1">
    <property type="nucleotide sequence ID" value="NZ_JBHUKR010000015.1"/>
</dbReference>
<protein>
    <submittedName>
        <fullName evidence="3">YdcF family protein</fullName>
    </submittedName>
</protein>